<dbReference type="RefSeq" id="WP_143713921.1">
    <property type="nucleotide sequence ID" value="NZ_CZVW01000016.1"/>
</dbReference>
<dbReference type="AlphaFoldDB" id="A0A0P1NVR3"/>
<protein>
    <submittedName>
        <fullName evidence="1">FlgD Ig-like domain-containing protein</fullName>
    </submittedName>
</protein>
<organism evidence="1 2">
    <name type="scientific">Candidatus Chryseopegocella kryptomonas</name>
    <dbReference type="NCBI Taxonomy" id="1633643"/>
    <lineage>
        <taxon>Bacteria</taxon>
        <taxon>Pseudomonadati</taxon>
        <taxon>Candidatus Kryptoniota</taxon>
        <taxon>Candidatus Chryseopegocella</taxon>
    </lineage>
</organism>
<accession>A0A0P1NVR3</accession>
<dbReference type="Gene3D" id="2.60.40.4070">
    <property type="match status" value="1"/>
</dbReference>
<proteinExistence type="predicted"/>
<dbReference type="OrthoDB" id="9785233at2"/>
<sequence>MIGCQTPEPEIVKSLRFEPPLFDSFKQNTTLKYTLTKPATVSIYIYDREGNRIKTIAQNLHLTQGTQSHGWKGDNDLGEFQSVGIYIGVVEVKGNKTYKTTVEIFHW</sequence>
<keyword evidence="2" id="KW-1185">Reference proteome</keyword>
<dbReference type="Proteomes" id="UP000199197">
    <property type="component" value="Unassembled WGS sequence"/>
</dbReference>
<gene>
    <name evidence="1" type="ORF">JGI23_01450</name>
</gene>
<evidence type="ECO:0000313" key="2">
    <source>
        <dbReference type="Proteomes" id="UP000199197"/>
    </source>
</evidence>
<evidence type="ECO:0000313" key="1">
    <source>
        <dbReference type="EMBL" id="CUT03337.1"/>
    </source>
</evidence>
<dbReference type="EMBL" id="CZVW01000016">
    <property type="protein sequence ID" value="CUT03337.1"/>
    <property type="molecule type" value="Genomic_DNA"/>
</dbReference>
<name>A0A0P1NVR3_9BACT</name>
<reference evidence="2" key="1">
    <citation type="submission" date="2015-11" db="EMBL/GenBank/DDBJ databases">
        <authorList>
            <person name="Varghese N."/>
        </authorList>
    </citation>
    <scope>NUCLEOTIDE SEQUENCE [LARGE SCALE GENOMIC DNA]</scope>
    <source>
        <strain evidence="2">JGI-23</strain>
    </source>
</reference>